<dbReference type="InterPro" id="IPR039861">
    <property type="entry name" value="IMPG"/>
</dbReference>
<dbReference type="InterPro" id="IPR036364">
    <property type="entry name" value="SEA_dom_sf"/>
</dbReference>
<feature type="compositionally biased region" description="Low complexity" evidence="11">
    <location>
        <begin position="290"/>
        <end position="318"/>
    </location>
</feature>
<dbReference type="OrthoDB" id="8965174at2759"/>
<evidence type="ECO:0000313" key="13">
    <source>
        <dbReference type="EMBL" id="KAG9347803.1"/>
    </source>
</evidence>
<evidence type="ECO:0000256" key="10">
    <source>
        <dbReference type="ARBA" id="ARBA00023273"/>
    </source>
</evidence>
<feature type="compositionally biased region" description="Pro residues" evidence="11">
    <location>
        <begin position="160"/>
        <end position="169"/>
    </location>
</feature>
<dbReference type="Pfam" id="PF01390">
    <property type="entry name" value="SEA"/>
    <property type="match status" value="4"/>
</dbReference>
<dbReference type="PROSITE" id="PS50024">
    <property type="entry name" value="SEA"/>
    <property type="match status" value="2"/>
</dbReference>
<evidence type="ECO:0000256" key="5">
    <source>
        <dbReference type="ARBA" id="ARBA00022530"/>
    </source>
</evidence>
<keyword evidence="4" id="KW-0964">Secreted</keyword>
<dbReference type="InterPro" id="IPR000082">
    <property type="entry name" value="SEA_dom"/>
</dbReference>
<keyword evidence="9" id="KW-0325">Glycoprotein</keyword>
<keyword evidence="14" id="KW-1185">Reference proteome</keyword>
<evidence type="ECO:0000256" key="9">
    <source>
        <dbReference type="ARBA" id="ARBA00023180"/>
    </source>
</evidence>
<evidence type="ECO:0000256" key="4">
    <source>
        <dbReference type="ARBA" id="ARBA00022525"/>
    </source>
</evidence>
<evidence type="ECO:0000259" key="12">
    <source>
        <dbReference type="PROSITE" id="PS50024"/>
    </source>
</evidence>
<dbReference type="GO" id="GO:0008201">
    <property type="term" value="F:heparin binding"/>
    <property type="evidence" value="ECO:0007669"/>
    <property type="project" value="UniProtKB-KW"/>
</dbReference>
<keyword evidence="5" id="KW-0272">Extracellular matrix</keyword>
<dbReference type="GO" id="GO:0001917">
    <property type="term" value="C:photoreceptor inner segment"/>
    <property type="evidence" value="ECO:0007669"/>
    <property type="project" value="UniProtKB-SubCell"/>
</dbReference>
<proteinExistence type="predicted"/>
<feature type="region of interest" description="Disordered" evidence="11">
    <location>
        <begin position="130"/>
        <end position="171"/>
    </location>
</feature>
<evidence type="ECO:0000313" key="14">
    <source>
        <dbReference type="Proteomes" id="UP000824540"/>
    </source>
</evidence>
<reference evidence="13" key="1">
    <citation type="thesis" date="2021" institute="BYU ScholarsArchive" country="Provo, UT, USA">
        <title>Applications of and Algorithms for Genome Assembly and Genomic Analyses with an Emphasis on Marine Teleosts.</title>
        <authorList>
            <person name="Pickett B.D."/>
        </authorList>
    </citation>
    <scope>NUCLEOTIDE SEQUENCE</scope>
    <source>
        <strain evidence="13">HI-2016</strain>
    </source>
</reference>
<name>A0A8T2P2Z9_9TELE</name>
<dbReference type="SMART" id="SM00200">
    <property type="entry name" value="SEA"/>
    <property type="match status" value="4"/>
</dbReference>
<feature type="compositionally biased region" description="Low complexity" evidence="11">
    <location>
        <begin position="130"/>
        <end position="146"/>
    </location>
</feature>
<evidence type="ECO:0000256" key="6">
    <source>
        <dbReference type="ARBA" id="ARBA00022674"/>
    </source>
</evidence>
<evidence type="ECO:0000256" key="7">
    <source>
        <dbReference type="ARBA" id="ARBA00022729"/>
    </source>
</evidence>
<evidence type="ECO:0000256" key="1">
    <source>
        <dbReference type="ARBA" id="ARBA00004437"/>
    </source>
</evidence>
<evidence type="ECO:0000256" key="8">
    <source>
        <dbReference type="ARBA" id="ARBA00022737"/>
    </source>
</evidence>
<dbReference type="PANTHER" id="PTHR12199:SF5">
    <property type="entry name" value="MUCIN-2-LIKE ISOFORM X1"/>
    <property type="match status" value="1"/>
</dbReference>
<keyword evidence="6" id="KW-0358">Heparin-binding</keyword>
<dbReference type="PANTHER" id="PTHR12199">
    <property type="entry name" value="INTERPHOTORECEPTOR MATRIX PROTEOGLYCAN"/>
    <property type="match status" value="1"/>
</dbReference>
<comment type="caution">
    <text evidence="13">The sequence shown here is derived from an EMBL/GenBank/DDBJ whole genome shotgun (WGS) entry which is preliminary data.</text>
</comment>
<dbReference type="AlphaFoldDB" id="A0A8T2P2Z9"/>
<keyword evidence="8" id="KW-0677">Repeat</keyword>
<keyword evidence="7" id="KW-0732">Signal</keyword>
<feature type="domain" description="SEA" evidence="12">
    <location>
        <begin position="4"/>
        <end position="127"/>
    </location>
</feature>
<dbReference type="GO" id="GO:0033165">
    <property type="term" value="C:interphotoreceptor matrix"/>
    <property type="evidence" value="ECO:0007669"/>
    <property type="project" value="UniProtKB-SubCell"/>
</dbReference>
<evidence type="ECO:0000256" key="2">
    <source>
        <dbReference type="ARBA" id="ARBA00004504"/>
    </source>
</evidence>
<feature type="domain" description="SEA" evidence="12">
    <location>
        <begin position="350"/>
        <end position="474"/>
    </location>
</feature>
<feature type="region of interest" description="Disordered" evidence="11">
    <location>
        <begin position="290"/>
        <end position="345"/>
    </location>
</feature>
<dbReference type="EMBL" id="JAFBMS010000012">
    <property type="protein sequence ID" value="KAG9347803.1"/>
    <property type="molecule type" value="Genomic_DNA"/>
</dbReference>
<comment type="subcellular location">
    <subcellularLocation>
        <location evidence="2">Cell projection</location>
        <location evidence="2">Cilium</location>
        <location evidence="2">Photoreceptor outer segment</location>
    </subcellularLocation>
    <subcellularLocation>
        <location evidence="1">Photoreceptor inner segment</location>
    </subcellularLocation>
    <subcellularLocation>
        <location evidence="3">Secreted</location>
        <location evidence="3">Extracellular space</location>
        <location evidence="3">Extracellular matrix</location>
        <location evidence="3">Interphotoreceptor matrix</location>
    </subcellularLocation>
</comment>
<accession>A0A8T2P2Z9</accession>
<evidence type="ECO:0000256" key="3">
    <source>
        <dbReference type="ARBA" id="ARBA00004593"/>
    </source>
</evidence>
<dbReference type="Proteomes" id="UP000824540">
    <property type="component" value="Unassembled WGS sequence"/>
</dbReference>
<dbReference type="SUPFAM" id="SSF82671">
    <property type="entry name" value="SEA domain"/>
    <property type="match status" value="3"/>
</dbReference>
<evidence type="ECO:0000256" key="11">
    <source>
        <dbReference type="SAM" id="MobiDB-lite"/>
    </source>
</evidence>
<feature type="compositionally biased region" description="Low complexity" evidence="11">
    <location>
        <begin position="331"/>
        <end position="340"/>
    </location>
</feature>
<sequence length="630" mass="67854">PPPRSTDAVILLQATLVVQFEPALENRDSPQFQELEATVVGLCDAIFRSQYGFLFIQTILIAFSPRAEGTAAEVELIFNNTSPVPLPSSDDVVETLVTAVTNSNSTLMDQFNLTLIADSIRVITAPTTASPTTTTAHVPTTAASTARKQSEKPTSRATASPPPPPPQTPDPIIILEATLVVPFVTAFQDRDSPAFQELQASVVGMCDAIFSGQYGFLFIRTVLIAFSPRAEGTAAEVELIFNNASPVPLPSSDNVVETLVTAVTNPNSNLMDQFNLTLIADSIRVITSRASTTSAAPSTRSPSPAAPTTTTLTTATTTVIYTSTRPVRKSTLNPTTTTNLPAPPPPPLPPAPIVILEVTLVVQFVPALENNQSPQFQELAATVVAVCDVIYRARYGLLFIRTVVVAFRPVRVRMEGTDAEVELVFNDTSSEPLPTNLDVVETLETAVKNPNSTLMNDFNLTVVADSIRVIGVANVSTTPTKNVTTAAKPTSKAVTAAPTIATTVTPTATVQIEFTSRETFVPELSDQNSETFKARSKLTMEQIEPVYTSAFSSFIRLIVQSFREGSIVTQAGLVFNSTDPLPSNEQIISTLRDAVTNSQISFDIDPNSIIITCEFCHLWHHITSLFHKFM</sequence>
<keyword evidence="10" id="KW-0966">Cell projection</keyword>
<dbReference type="GO" id="GO:0001750">
    <property type="term" value="C:photoreceptor outer segment"/>
    <property type="evidence" value="ECO:0007669"/>
    <property type="project" value="UniProtKB-SubCell"/>
</dbReference>
<feature type="non-terminal residue" evidence="13">
    <location>
        <position position="1"/>
    </location>
</feature>
<dbReference type="GO" id="GO:0007601">
    <property type="term" value="P:visual perception"/>
    <property type="evidence" value="ECO:0007669"/>
    <property type="project" value="InterPro"/>
</dbReference>
<protein>
    <recommendedName>
        <fullName evidence="12">SEA domain-containing protein</fullName>
    </recommendedName>
</protein>
<organism evidence="13 14">
    <name type="scientific">Albula glossodonta</name>
    <name type="common">roundjaw bonefish</name>
    <dbReference type="NCBI Taxonomy" id="121402"/>
    <lineage>
        <taxon>Eukaryota</taxon>
        <taxon>Metazoa</taxon>
        <taxon>Chordata</taxon>
        <taxon>Craniata</taxon>
        <taxon>Vertebrata</taxon>
        <taxon>Euteleostomi</taxon>
        <taxon>Actinopterygii</taxon>
        <taxon>Neopterygii</taxon>
        <taxon>Teleostei</taxon>
        <taxon>Albuliformes</taxon>
        <taxon>Albulidae</taxon>
        <taxon>Albula</taxon>
    </lineage>
</organism>
<dbReference type="Gene3D" id="3.30.70.960">
    <property type="entry name" value="SEA domain"/>
    <property type="match status" value="4"/>
</dbReference>
<gene>
    <name evidence="13" type="ORF">JZ751_003818</name>
</gene>